<gene>
    <name evidence="1" type="ORF">LZ518_11600</name>
</gene>
<keyword evidence="2" id="KW-1185">Reference proteome</keyword>
<dbReference type="Proteomes" id="UP001165383">
    <property type="component" value="Unassembled WGS sequence"/>
</dbReference>
<reference evidence="1" key="1">
    <citation type="submission" date="2022-05" db="EMBL/GenBank/DDBJ databases">
        <authorList>
            <person name="Jo J.-H."/>
            <person name="Im W.-T."/>
        </authorList>
    </citation>
    <scope>NUCLEOTIDE SEQUENCE</scope>
    <source>
        <strain evidence="1">RB56-2</strain>
    </source>
</reference>
<name>A0ABT0SCH9_9SPHN</name>
<evidence type="ECO:0000313" key="2">
    <source>
        <dbReference type="Proteomes" id="UP001165383"/>
    </source>
</evidence>
<accession>A0ABT0SCH9</accession>
<sequence>MIEQAMRERAPKMYQHLKAKGELADALESRAAVTQQSFEIALSTASERALQLSRNLSDQEVVSEINQARNEAARVALDQAIDFTAPEPGC</sequence>
<evidence type="ECO:0000313" key="1">
    <source>
        <dbReference type="EMBL" id="MCL6741771.1"/>
    </source>
</evidence>
<dbReference type="EMBL" id="JAMGBB010000001">
    <property type="protein sequence ID" value="MCL6741771.1"/>
    <property type="molecule type" value="Genomic_DNA"/>
</dbReference>
<organism evidence="1 2">
    <name type="scientific">Sphingomonas brevis</name>
    <dbReference type="NCBI Taxonomy" id="2908206"/>
    <lineage>
        <taxon>Bacteria</taxon>
        <taxon>Pseudomonadati</taxon>
        <taxon>Pseudomonadota</taxon>
        <taxon>Alphaproteobacteria</taxon>
        <taxon>Sphingomonadales</taxon>
        <taxon>Sphingomonadaceae</taxon>
        <taxon>Sphingomonas</taxon>
    </lineage>
</organism>
<proteinExistence type="predicted"/>
<protein>
    <submittedName>
        <fullName evidence="1">Uncharacterized protein</fullName>
    </submittedName>
</protein>
<comment type="caution">
    <text evidence="1">The sequence shown here is derived from an EMBL/GenBank/DDBJ whole genome shotgun (WGS) entry which is preliminary data.</text>
</comment>
<dbReference type="RefSeq" id="WP_249916137.1">
    <property type="nucleotide sequence ID" value="NZ_JAMGBB010000001.1"/>
</dbReference>